<feature type="chain" id="PRO_5039683596" evidence="1">
    <location>
        <begin position="24"/>
        <end position="120"/>
    </location>
</feature>
<dbReference type="PATRIC" id="fig|303541.3.peg.244"/>
<sequence>MKIRKKIIGVLLGIAFIFSYNSAEVANAVDVKASSARSSDELEKAYNTGKSKGIITDENMSYKDFVSLCKSSVFPAYLNAVKEDSTLTFQSFIAQDNYEVSPEDSGITSSALLRATGSSS</sequence>
<dbReference type="AlphaFoldDB" id="A0A0F4LX41"/>
<evidence type="ECO:0000313" key="3">
    <source>
        <dbReference type="Proteomes" id="UP000033682"/>
    </source>
</evidence>
<dbReference type="STRING" id="303541.JF72_01020"/>
<accession>A0A0F4LX41</accession>
<keyword evidence="1" id="KW-0732">Signal</keyword>
<name>A0A0F4LX41_9LACO</name>
<dbReference type="HOGENOM" id="CLU_2046595_0_0_9"/>
<protein>
    <submittedName>
        <fullName evidence="2">Uncharacterized protein</fullName>
    </submittedName>
</protein>
<evidence type="ECO:0000313" key="2">
    <source>
        <dbReference type="EMBL" id="KJY62121.1"/>
    </source>
</evidence>
<dbReference type="RefSeq" id="WP_046305851.1">
    <property type="nucleotide sequence ID" value="NZ_CP132378.1"/>
</dbReference>
<dbReference type="Proteomes" id="UP000033682">
    <property type="component" value="Unassembled WGS sequence"/>
</dbReference>
<keyword evidence="3" id="KW-1185">Reference proteome</keyword>
<reference evidence="2 3" key="1">
    <citation type="submission" date="2015-01" db="EMBL/GenBank/DDBJ databases">
        <title>Comparative genomics of the lactic acid bacteria isolated from the honey bee gut.</title>
        <authorList>
            <person name="Ellegaard K.M."/>
            <person name="Tamarit D."/>
            <person name="Javelind E."/>
            <person name="Olofsson T."/>
            <person name="Andersson S.G."/>
            <person name="Vasquez A."/>
        </authorList>
    </citation>
    <scope>NUCLEOTIDE SEQUENCE [LARGE SCALE GENOMIC DNA]</scope>
    <source>
        <strain evidence="2 3">Hma11</strain>
    </source>
</reference>
<dbReference type="EMBL" id="JXLG01000003">
    <property type="protein sequence ID" value="KJY62121.1"/>
    <property type="molecule type" value="Genomic_DNA"/>
</dbReference>
<organism evidence="2 3">
    <name type="scientific">Lactobacillus apis</name>
    <dbReference type="NCBI Taxonomy" id="303541"/>
    <lineage>
        <taxon>Bacteria</taxon>
        <taxon>Bacillati</taxon>
        <taxon>Bacillota</taxon>
        <taxon>Bacilli</taxon>
        <taxon>Lactobacillales</taxon>
        <taxon>Lactobacillaceae</taxon>
        <taxon>Lactobacillus</taxon>
    </lineage>
</organism>
<evidence type="ECO:0000256" key="1">
    <source>
        <dbReference type="SAM" id="SignalP"/>
    </source>
</evidence>
<gene>
    <name evidence="2" type="ORF">JF72_01020</name>
</gene>
<comment type="caution">
    <text evidence="2">The sequence shown here is derived from an EMBL/GenBank/DDBJ whole genome shotgun (WGS) entry which is preliminary data.</text>
</comment>
<feature type="signal peptide" evidence="1">
    <location>
        <begin position="1"/>
        <end position="23"/>
    </location>
</feature>
<proteinExistence type="predicted"/>